<feature type="domain" description="DUF1468" evidence="4">
    <location>
        <begin position="324"/>
        <end position="431"/>
    </location>
</feature>
<dbReference type="PROSITE" id="PS51257">
    <property type="entry name" value="PROKAR_LIPOPROTEIN"/>
    <property type="match status" value="1"/>
</dbReference>
<evidence type="ECO:0000256" key="2">
    <source>
        <dbReference type="SAM" id="Phobius"/>
    </source>
</evidence>
<feature type="transmembrane region" description="Helical" evidence="2">
    <location>
        <begin position="328"/>
        <end position="348"/>
    </location>
</feature>
<dbReference type="Gene3D" id="3.40.190.150">
    <property type="entry name" value="Bordetella uptake gene, domain 1"/>
    <property type="match status" value="1"/>
</dbReference>
<dbReference type="Pfam" id="PF07331">
    <property type="entry name" value="TctB"/>
    <property type="match status" value="1"/>
</dbReference>
<dbReference type="InterPro" id="IPR009936">
    <property type="entry name" value="DUF1468"/>
</dbReference>
<dbReference type="KEGG" id="rml:FF011L_25690"/>
<keyword evidence="6" id="KW-1185">Reference proteome</keyword>
<dbReference type="InterPro" id="IPR042100">
    <property type="entry name" value="Bug_dom1"/>
</dbReference>
<protein>
    <submittedName>
        <fullName evidence="5">Tripartite tricarboxylate transporter family receptor</fullName>
    </submittedName>
</protein>
<feature type="transmembrane region" description="Helical" evidence="2">
    <location>
        <begin position="409"/>
        <end position="432"/>
    </location>
</feature>
<dbReference type="PANTHER" id="PTHR42928:SF5">
    <property type="entry name" value="BLR1237 PROTEIN"/>
    <property type="match status" value="1"/>
</dbReference>
<gene>
    <name evidence="5" type="ORF">FF011L_25690</name>
</gene>
<dbReference type="EMBL" id="CP036262">
    <property type="protein sequence ID" value="QDS93796.1"/>
    <property type="molecule type" value="Genomic_DNA"/>
</dbReference>
<keyword evidence="2" id="KW-0472">Membrane</keyword>
<keyword evidence="2" id="KW-0812">Transmembrane</keyword>
<feature type="chain" id="PRO_5022244872" evidence="3">
    <location>
        <begin position="25"/>
        <end position="437"/>
    </location>
</feature>
<dbReference type="SUPFAM" id="SSF53850">
    <property type="entry name" value="Periplasmic binding protein-like II"/>
    <property type="match status" value="1"/>
</dbReference>
<dbReference type="Proteomes" id="UP000320672">
    <property type="component" value="Chromosome"/>
</dbReference>
<reference evidence="5 6" key="1">
    <citation type="submission" date="2019-02" db="EMBL/GenBank/DDBJ databases">
        <title>Deep-cultivation of Planctomycetes and their phenomic and genomic characterization uncovers novel biology.</title>
        <authorList>
            <person name="Wiegand S."/>
            <person name="Jogler M."/>
            <person name="Boedeker C."/>
            <person name="Pinto D."/>
            <person name="Vollmers J."/>
            <person name="Rivas-Marin E."/>
            <person name="Kohn T."/>
            <person name="Peeters S.H."/>
            <person name="Heuer A."/>
            <person name="Rast P."/>
            <person name="Oberbeckmann S."/>
            <person name="Bunk B."/>
            <person name="Jeske O."/>
            <person name="Meyerdierks A."/>
            <person name="Storesund J.E."/>
            <person name="Kallscheuer N."/>
            <person name="Luecker S."/>
            <person name="Lage O.M."/>
            <person name="Pohl T."/>
            <person name="Merkel B.J."/>
            <person name="Hornburger P."/>
            <person name="Mueller R.-W."/>
            <person name="Bruemmer F."/>
            <person name="Labrenz M."/>
            <person name="Spormann A.M."/>
            <person name="Op den Camp H."/>
            <person name="Overmann J."/>
            <person name="Amann R."/>
            <person name="Jetten M.S.M."/>
            <person name="Mascher T."/>
            <person name="Medema M.H."/>
            <person name="Devos D.P."/>
            <person name="Kaster A.-K."/>
            <person name="Ovreas L."/>
            <person name="Rohde M."/>
            <person name="Galperin M.Y."/>
            <person name="Jogler C."/>
        </authorList>
    </citation>
    <scope>NUCLEOTIDE SEQUENCE [LARGE SCALE GENOMIC DNA]</scope>
    <source>
        <strain evidence="5 6">FF011L</strain>
    </source>
</reference>
<organism evidence="5 6">
    <name type="scientific">Roseimaritima multifibrata</name>
    <dbReference type="NCBI Taxonomy" id="1930274"/>
    <lineage>
        <taxon>Bacteria</taxon>
        <taxon>Pseudomonadati</taxon>
        <taxon>Planctomycetota</taxon>
        <taxon>Planctomycetia</taxon>
        <taxon>Pirellulales</taxon>
        <taxon>Pirellulaceae</taxon>
        <taxon>Roseimaritima</taxon>
    </lineage>
</organism>
<dbReference type="InterPro" id="IPR005064">
    <property type="entry name" value="BUG"/>
</dbReference>
<sequence length="437" mass="46450" precursor="true">MLPAVFRLLWIAALACLVAGCHSDAEFPSRPVTLICPWSAGGGTDRLARQVAVLLEGELGVPVNVVNATGGGGVTGHTRGAVASPDGYTLTIGTVELNMLHHRGLSAVRPADFEPLGLLNQDSAAIFVRADSNWMSLADLEQSIAAAQRPLKASGTAAGGIWHVAMIGWLAMRDLPTDKVTWISINGAAPSLQELMAEGIDLVSCSLPEAKPLLEAGEIRCLGVMSPQRLPASPEIPTFAEQGIDWSLGSWRGLLYPKGVPPDRLATMRTAVRNVSRSDEFTRFMQQSGFHISLAEPDVFTELMDSTDRRFGETLSTPVFAEANRAAVGAWFFPGLLGVLALLVVVSGFKSIGSADSGGVARKGPIIWVVVGVLAFVWLSPVVGYLIATGILLFGLMFAFRAGRRTAAVVTLVAPPLLYQIFSGFLGVPLPWGWLGW</sequence>
<name>A0A517MG07_9BACT</name>
<dbReference type="Gene3D" id="3.40.190.10">
    <property type="entry name" value="Periplasmic binding protein-like II"/>
    <property type="match status" value="1"/>
</dbReference>
<evidence type="ECO:0000256" key="1">
    <source>
        <dbReference type="ARBA" id="ARBA00006987"/>
    </source>
</evidence>
<evidence type="ECO:0000313" key="6">
    <source>
        <dbReference type="Proteomes" id="UP000320672"/>
    </source>
</evidence>
<comment type="similarity">
    <text evidence="1">Belongs to the UPF0065 (bug) family.</text>
</comment>
<evidence type="ECO:0000313" key="5">
    <source>
        <dbReference type="EMBL" id="QDS93796.1"/>
    </source>
</evidence>
<feature type="transmembrane region" description="Helical" evidence="2">
    <location>
        <begin position="360"/>
        <end position="379"/>
    </location>
</feature>
<accession>A0A517MG07</accession>
<dbReference type="Pfam" id="PF03401">
    <property type="entry name" value="TctC"/>
    <property type="match status" value="1"/>
</dbReference>
<evidence type="ECO:0000256" key="3">
    <source>
        <dbReference type="SAM" id="SignalP"/>
    </source>
</evidence>
<keyword evidence="2" id="KW-1133">Transmembrane helix</keyword>
<keyword evidence="5" id="KW-0675">Receptor</keyword>
<evidence type="ECO:0000259" key="4">
    <source>
        <dbReference type="Pfam" id="PF07331"/>
    </source>
</evidence>
<proteinExistence type="inferred from homology"/>
<keyword evidence="3" id="KW-0732">Signal</keyword>
<dbReference type="PANTHER" id="PTHR42928">
    <property type="entry name" value="TRICARBOXYLATE-BINDING PROTEIN"/>
    <property type="match status" value="1"/>
</dbReference>
<feature type="signal peptide" evidence="3">
    <location>
        <begin position="1"/>
        <end position="24"/>
    </location>
</feature>
<dbReference type="AlphaFoldDB" id="A0A517MG07"/>
<dbReference type="CDD" id="cd07012">
    <property type="entry name" value="PBP2_Bug_TTT"/>
    <property type="match status" value="1"/>
</dbReference>